<name>A0A1A0DMA8_ACEPA</name>
<evidence type="ECO:0000313" key="2">
    <source>
        <dbReference type="Proteomes" id="UP000093796"/>
    </source>
</evidence>
<accession>A0A1A0DMA8</accession>
<organism evidence="1 2">
    <name type="scientific">Acetobacter pasteurianus</name>
    <name type="common">Acetobacter turbidans</name>
    <dbReference type="NCBI Taxonomy" id="438"/>
    <lineage>
        <taxon>Bacteria</taxon>
        <taxon>Pseudomonadati</taxon>
        <taxon>Pseudomonadota</taxon>
        <taxon>Alphaproteobacteria</taxon>
        <taxon>Acetobacterales</taxon>
        <taxon>Acetobacteraceae</taxon>
        <taxon>Acetobacter</taxon>
    </lineage>
</organism>
<comment type="caution">
    <text evidence="1">The sequence shown here is derived from an EMBL/GenBank/DDBJ whole genome shotgun (WGS) entry which is preliminary data.</text>
</comment>
<proteinExistence type="predicted"/>
<protein>
    <submittedName>
        <fullName evidence="1">Uncharacterized protein</fullName>
    </submittedName>
</protein>
<dbReference type="RefSeq" id="WP_064775806.1">
    <property type="nucleotide sequence ID" value="NZ_LYUD01000016.1"/>
</dbReference>
<dbReference type="AlphaFoldDB" id="A0A1A0DMA8"/>
<sequence length="100" mass="10669">MEAKFTPGPWVIDAGFDGSGDFNQYWQVHDGSDAIVCSTMFCMAGNKEANAHLIAAAPDLYEALSDLLFLCRQTAEVSGTQEVKVACAALAKARGETPEP</sequence>
<reference evidence="1 2" key="1">
    <citation type="submission" date="2016-05" db="EMBL/GenBank/DDBJ databases">
        <title>Genome sequencing of Acetobacter pasteurianus strain SRCM100623.</title>
        <authorList>
            <person name="Song Y.R."/>
        </authorList>
    </citation>
    <scope>NUCLEOTIDE SEQUENCE [LARGE SCALE GENOMIC DNA]</scope>
    <source>
        <strain evidence="1 2">SRCM100623</strain>
    </source>
</reference>
<evidence type="ECO:0000313" key="1">
    <source>
        <dbReference type="EMBL" id="OAZ76388.1"/>
    </source>
</evidence>
<dbReference type="PATRIC" id="fig|438.15.peg.269"/>
<gene>
    <name evidence="1" type="ORF">SRCM100623_00249</name>
</gene>
<dbReference type="EMBL" id="LYUD01000016">
    <property type="protein sequence ID" value="OAZ76388.1"/>
    <property type="molecule type" value="Genomic_DNA"/>
</dbReference>
<dbReference type="Proteomes" id="UP000093796">
    <property type="component" value="Unassembled WGS sequence"/>
</dbReference>